<dbReference type="AlphaFoldDB" id="X1RNW0"/>
<sequence>MKALVFGQIGLRKKRFLPLVEGLAQSKGQTLKLFNVGRMMYDCDPRIVRGRILQKKVMELDNIRARVFDDIKAQIAGSKSCDNFIINSHATFRWPNCLFLGVTAKEMQDIAPDLCITLIEDVHRIRLSLSLRRQKPEHLTLKDIIVWRDEEIVVADIASSFIPGCKNYIVAMQNGPELVYKLVCENALPKTYLSYPITTVRDDPTIWGQIEDFRRRVKDILIAFDPYAITESSLFVEYNAAKSQKGRSIVNIPVSGHNLRIPLHEIEQIEGDIKSQIVMRDYKLIEQSDMVVAYIPEKNGYPVLSDGVTRELAHA</sequence>
<protein>
    <submittedName>
        <fullName evidence="1">Uncharacterized protein</fullName>
    </submittedName>
</protein>
<organism evidence="1">
    <name type="scientific">marine sediment metagenome</name>
    <dbReference type="NCBI Taxonomy" id="412755"/>
    <lineage>
        <taxon>unclassified sequences</taxon>
        <taxon>metagenomes</taxon>
        <taxon>ecological metagenomes</taxon>
    </lineage>
</organism>
<feature type="non-terminal residue" evidence="1">
    <location>
        <position position="315"/>
    </location>
</feature>
<dbReference type="Gene3D" id="3.40.50.300">
    <property type="entry name" value="P-loop containing nucleotide triphosphate hydrolases"/>
    <property type="match status" value="1"/>
</dbReference>
<reference evidence="1" key="1">
    <citation type="journal article" date="2014" name="Front. Microbiol.">
        <title>High frequency of phylogenetically diverse reductive dehalogenase-homologous genes in deep subseafloor sedimentary metagenomes.</title>
        <authorList>
            <person name="Kawai M."/>
            <person name="Futagami T."/>
            <person name="Toyoda A."/>
            <person name="Takaki Y."/>
            <person name="Nishi S."/>
            <person name="Hori S."/>
            <person name="Arai W."/>
            <person name="Tsubouchi T."/>
            <person name="Morono Y."/>
            <person name="Uchiyama I."/>
            <person name="Ito T."/>
            <person name="Fujiyama A."/>
            <person name="Inagaki F."/>
            <person name="Takami H."/>
        </authorList>
    </citation>
    <scope>NUCLEOTIDE SEQUENCE</scope>
    <source>
        <strain evidence="1">Expedition CK06-06</strain>
    </source>
</reference>
<comment type="caution">
    <text evidence="1">The sequence shown here is derived from an EMBL/GenBank/DDBJ whole genome shotgun (WGS) entry which is preliminary data.</text>
</comment>
<dbReference type="InterPro" id="IPR027417">
    <property type="entry name" value="P-loop_NTPase"/>
</dbReference>
<name>X1RNW0_9ZZZZ</name>
<evidence type="ECO:0000313" key="1">
    <source>
        <dbReference type="EMBL" id="GAI68656.1"/>
    </source>
</evidence>
<dbReference type="EMBL" id="BARW01002187">
    <property type="protein sequence ID" value="GAI68656.1"/>
    <property type="molecule type" value="Genomic_DNA"/>
</dbReference>
<accession>X1RNW0</accession>
<proteinExistence type="predicted"/>
<gene>
    <name evidence="1" type="ORF">S12H4_06284</name>
</gene>